<dbReference type="EC" id="3.1.-.-" evidence="1"/>
<dbReference type="EMBL" id="AP025739">
    <property type="protein sequence ID" value="BDI29223.1"/>
    <property type="molecule type" value="Genomic_DNA"/>
</dbReference>
<dbReference type="InterPro" id="IPR003607">
    <property type="entry name" value="HD/PDEase_dom"/>
</dbReference>
<comment type="function">
    <text evidence="1">Endoribonuclease that initiates mRNA decay.</text>
</comment>
<dbReference type="InterPro" id="IPR004088">
    <property type="entry name" value="KH_dom_type_1"/>
</dbReference>
<dbReference type="Gene3D" id="1.10.3210.10">
    <property type="entry name" value="Hypothetical protein af1432"/>
    <property type="match status" value="1"/>
</dbReference>
<evidence type="ECO:0000256" key="1">
    <source>
        <dbReference type="HAMAP-Rule" id="MF_00335"/>
    </source>
</evidence>
<keyword evidence="1" id="KW-0812">Transmembrane</keyword>
<keyword evidence="1" id="KW-1133">Transmembrane helix</keyword>
<dbReference type="KEGG" id="ccot:CCAX7_12740"/>
<dbReference type="NCBIfam" id="TIGR03319">
    <property type="entry name" value="RNase_Y"/>
    <property type="match status" value="1"/>
</dbReference>
<evidence type="ECO:0000313" key="3">
    <source>
        <dbReference type="Proteomes" id="UP000287394"/>
    </source>
</evidence>
<dbReference type="Pfam" id="PF01966">
    <property type="entry name" value="HD"/>
    <property type="match status" value="1"/>
</dbReference>
<dbReference type="GO" id="GO:0003723">
    <property type="term" value="F:RNA binding"/>
    <property type="evidence" value="ECO:0007669"/>
    <property type="project" value="UniProtKB-UniRule"/>
</dbReference>
<dbReference type="NCBIfam" id="TIGR00277">
    <property type="entry name" value="HDIG"/>
    <property type="match status" value="1"/>
</dbReference>
<dbReference type="Gene3D" id="3.30.1370.10">
    <property type="entry name" value="K Homology domain, type 1"/>
    <property type="match status" value="1"/>
</dbReference>
<keyword evidence="3" id="KW-1185">Reference proteome</keyword>
<dbReference type="InterPro" id="IPR036612">
    <property type="entry name" value="KH_dom_type_1_sf"/>
</dbReference>
<dbReference type="OrthoDB" id="9803205at2"/>
<dbReference type="PANTHER" id="PTHR12826">
    <property type="entry name" value="RIBONUCLEASE Y"/>
    <property type="match status" value="1"/>
</dbReference>
<dbReference type="Pfam" id="PF00013">
    <property type="entry name" value="KH_1"/>
    <property type="match status" value="1"/>
</dbReference>
<evidence type="ECO:0000313" key="2">
    <source>
        <dbReference type="EMBL" id="BDI29223.1"/>
    </source>
</evidence>
<dbReference type="Proteomes" id="UP000287394">
    <property type="component" value="Chromosome"/>
</dbReference>
<dbReference type="GO" id="GO:0006402">
    <property type="term" value="P:mRNA catabolic process"/>
    <property type="evidence" value="ECO:0007669"/>
    <property type="project" value="UniProtKB-UniRule"/>
</dbReference>
<dbReference type="RefSeq" id="WP_119324331.1">
    <property type="nucleotide sequence ID" value="NZ_AP025739.1"/>
</dbReference>
<name>A0A402D473_9BACT</name>
<dbReference type="Pfam" id="PF12072">
    <property type="entry name" value="RNase_Y_N"/>
    <property type="match status" value="1"/>
</dbReference>
<dbReference type="PROSITE" id="PS51831">
    <property type="entry name" value="HD"/>
    <property type="match status" value="1"/>
</dbReference>
<protein>
    <recommendedName>
        <fullName evidence="1">Ribonuclease Y</fullName>
        <shortName evidence="1">RNase Y</shortName>
        <ecNumber evidence="1">3.1.-.-</ecNumber>
    </recommendedName>
</protein>
<dbReference type="SUPFAM" id="SSF109604">
    <property type="entry name" value="HD-domain/PDEase-like"/>
    <property type="match status" value="1"/>
</dbReference>
<keyword evidence="1" id="KW-0540">Nuclease</keyword>
<dbReference type="PANTHER" id="PTHR12826:SF15">
    <property type="entry name" value="RIBONUCLEASE Y"/>
    <property type="match status" value="1"/>
</dbReference>
<dbReference type="InterPro" id="IPR022711">
    <property type="entry name" value="RNase_Y_N"/>
</dbReference>
<comment type="similarity">
    <text evidence="1">Belongs to the RNase Y family.</text>
</comment>
<dbReference type="PROSITE" id="PS50084">
    <property type="entry name" value="KH_TYPE_1"/>
    <property type="match status" value="1"/>
</dbReference>
<dbReference type="AlphaFoldDB" id="A0A402D473"/>
<dbReference type="SUPFAM" id="SSF54791">
    <property type="entry name" value="Eukaryotic type KH-domain (KH-domain type I)"/>
    <property type="match status" value="1"/>
</dbReference>
<dbReference type="GO" id="GO:0005886">
    <property type="term" value="C:plasma membrane"/>
    <property type="evidence" value="ECO:0007669"/>
    <property type="project" value="UniProtKB-SubCell"/>
</dbReference>
<dbReference type="InterPro" id="IPR004087">
    <property type="entry name" value="KH_dom"/>
</dbReference>
<dbReference type="InterPro" id="IPR006675">
    <property type="entry name" value="HDIG_dom"/>
</dbReference>
<feature type="transmembrane region" description="Helical" evidence="1">
    <location>
        <begin position="6"/>
        <end position="24"/>
    </location>
</feature>
<organism evidence="2 3">
    <name type="scientific">Capsulimonas corticalis</name>
    <dbReference type="NCBI Taxonomy" id="2219043"/>
    <lineage>
        <taxon>Bacteria</taxon>
        <taxon>Bacillati</taxon>
        <taxon>Armatimonadota</taxon>
        <taxon>Armatimonadia</taxon>
        <taxon>Capsulimonadales</taxon>
        <taxon>Capsulimonadaceae</taxon>
        <taxon>Capsulimonas</taxon>
    </lineage>
</organism>
<dbReference type="InterPro" id="IPR006674">
    <property type="entry name" value="HD_domain"/>
</dbReference>
<proteinExistence type="inferred from homology"/>
<dbReference type="FunCoup" id="A0A402D473">
    <property type="interactions" value="123"/>
</dbReference>
<dbReference type="GO" id="GO:0016787">
    <property type="term" value="F:hydrolase activity"/>
    <property type="evidence" value="ECO:0007669"/>
    <property type="project" value="UniProtKB-KW"/>
</dbReference>
<sequence>MWEAIIPAAAVIGAGGIVLFFAWIKPEKEKLHRLAQETEREREQLRKDTETRQKELLLEVREEAQRLRDESSLELKEKQSELQRFERKLAQKEETLEGKLGGLDRQWDAVRTREREIDRQHKEAAALRQLHQDALERVSGMTGEEAKAALIKELEDQTRHEATRMIMQIEEEAKNEGDKRARSIVTMAIQRIAADHVSETTVSVVPLPSDDIKGRIIGREGRNIRAFETLTGVDVIIDDTPEAVVLSSFDPVRREVARLALEALVIDGRIHPGRIEEIVAKAQQDVDAMIKEAGERAVMESGVTGLHPEIVKLLGRMKYRTSYGQNLLDHSIEVCLVGTTIAAELGANITIAKRACLLHDMGKIVPDADGPHALLSQELMLKYGESEAAAYAAGAHHNDIPPHTVEDVIVQLADTISASRPGARREMLESYVKRLQKLETIADSFPGVEKTYAVQAGREIRLMVRPEIVDDVQAHKLARDAAKRIEEEMEFPGQIKVTVIRETRAIDYAK</sequence>
<dbReference type="CDD" id="cd22431">
    <property type="entry name" value="KH-I_RNaseY"/>
    <property type="match status" value="1"/>
</dbReference>
<dbReference type="SMART" id="SM00322">
    <property type="entry name" value="KH"/>
    <property type="match status" value="1"/>
</dbReference>
<keyword evidence="1" id="KW-0255">Endonuclease</keyword>
<keyword evidence="1" id="KW-0694">RNA-binding</keyword>
<reference evidence="2 3" key="1">
    <citation type="journal article" date="2019" name="Int. J. Syst. Evol. Microbiol.">
        <title>Capsulimonas corticalis gen. nov., sp. nov., an aerobic capsulated bacterium, of a novel bacterial order, Capsulimonadales ord. nov., of the class Armatimonadia of the phylum Armatimonadetes.</title>
        <authorList>
            <person name="Li J."/>
            <person name="Kudo C."/>
            <person name="Tonouchi A."/>
        </authorList>
    </citation>
    <scope>NUCLEOTIDE SEQUENCE [LARGE SCALE GENOMIC DNA]</scope>
    <source>
        <strain evidence="2 3">AX-7</strain>
    </source>
</reference>
<accession>A0A402D473</accession>
<keyword evidence="1" id="KW-1003">Cell membrane</keyword>
<comment type="subcellular location">
    <subcellularLocation>
        <location evidence="1">Cell membrane</location>
        <topology evidence="1">Single-pass membrane protein</topology>
    </subcellularLocation>
</comment>
<dbReference type="GO" id="GO:0004521">
    <property type="term" value="F:RNA endonuclease activity"/>
    <property type="evidence" value="ECO:0007669"/>
    <property type="project" value="UniProtKB-UniRule"/>
</dbReference>
<keyword evidence="1" id="KW-0378">Hydrolase</keyword>
<dbReference type="InterPro" id="IPR017705">
    <property type="entry name" value="Ribonuclease_Y"/>
</dbReference>
<keyword evidence="1" id="KW-0472">Membrane</keyword>
<gene>
    <name evidence="1 2" type="primary">rny</name>
    <name evidence="2" type="ORF">CCAX7_12740</name>
</gene>
<dbReference type="HAMAP" id="MF_00335">
    <property type="entry name" value="RNase_Y"/>
    <property type="match status" value="1"/>
</dbReference>
<dbReference type="SMART" id="SM00471">
    <property type="entry name" value="HDc"/>
    <property type="match status" value="1"/>
</dbReference>